<dbReference type="SUPFAM" id="SSF158446">
    <property type="entry name" value="IVS-encoded protein-like"/>
    <property type="match status" value="1"/>
</dbReference>
<dbReference type="EMBL" id="WMIA01000007">
    <property type="protein sequence ID" value="MTF38736.1"/>
    <property type="molecule type" value="Genomic_DNA"/>
</dbReference>
<dbReference type="AlphaFoldDB" id="A0A844GXL3"/>
<proteinExistence type="predicted"/>
<protein>
    <submittedName>
        <fullName evidence="1">Four helix bundle protein</fullName>
    </submittedName>
</protein>
<evidence type="ECO:0000313" key="1">
    <source>
        <dbReference type="EMBL" id="MTF38736.1"/>
    </source>
</evidence>
<dbReference type="Pfam" id="PF05635">
    <property type="entry name" value="23S_rRNA_IVP"/>
    <property type="match status" value="1"/>
</dbReference>
<dbReference type="PANTHER" id="PTHR38471">
    <property type="entry name" value="FOUR HELIX BUNDLE PROTEIN"/>
    <property type="match status" value="1"/>
</dbReference>
<comment type="caution">
    <text evidence="1">The sequence shown here is derived from an EMBL/GenBank/DDBJ whole genome shotgun (WGS) entry which is preliminary data.</text>
</comment>
<dbReference type="InterPro" id="IPR012657">
    <property type="entry name" value="23S_rRNA-intervening_sequence"/>
</dbReference>
<dbReference type="PANTHER" id="PTHR38471:SF2">
    <property type="entry name" value="FOUR HELIX BUNDLE PROTEIN"/>
    <property type="match status" value="1"/>
</dbReference>
<dbReference type="CDD" id="cd16377">
    <property type="entry name" value="23S_rRNA_IVP_like"/>
    <property type="match status" value="1"/>
</dbReference>
<dbReference type="NCBIfam" id="TIGR02436">
    <property type="entry name" value="four helix bundle protein"/>
    <property type="match status" value="1"/>
</dbReference>
<dbReference type="Proteomes" id="UP000437131">
    <property type="component" value="Unassembled WGS sequence"/>
</dbReference>
<name>A0A844GXL3_9CHRO</name>
<reference evidence="1 2" key="1">
    <citation type="submission" date="2019-11" db="EMBL/GenBank/DDBJ databases">
        <title>Isolation of a new High Light Tolerant Cyanobacteria.</title>
        <authorList>
            <person name="Dobson Z."/>
            <person name="Vaughn N."/>
            <person name="Vaughn M."/>
            <person name="Fromme P."/>
            <person name="Mazor Y."/>
        </authorList>
    </citation>
    <scope>NUCLEOTIDE SEQUENCE [LARGE SCALE GENOMIC DNA]</scope>
    <source>
        <strain evidence="1 2">0216</strain>
    </source>
</reference>
<evidence type="ECO:0000313" key="2">
    <source>
        <dbReference type="Proteomes" id="UP000437131"/>
    </source>
</evidence>
<organism evidence="1 2">
    <name type="scientific">Cyanobacterium aponinum 0216</name>
    <dbReference type="NCBI Taxonomy" id="2676140"/>
    <lineage>
        <taxon>Bacteria</taxon>
        <taxon>Bacillati</taxon>
        <taxon>Cyanobacteriota</taxon>
        <taxon>Cyanophyceae</taxon>
        <taxon>Oscillatoriophycideae</taxon>
        <taxon>Chroococcales</taxon>
        <taxon>Geminocystaceae</taxon>
        <taxon>Cyanobacterium</taxon>
    </lineage>
</organism>
<accession>A0A844GXL3</accession>
<sequence>MIELKSYRDLTVWQKSMDLVVICYQLTSQFPKTEIYGLSSQIQRAAVSIPANIAEGKGRNHLGDYIRHLSMANSSLKELETHLMIVGRLGYLKEQELKVTLNKCEEIGRMLHSLIEKLSQNKKG</sequence>
<dbReference type="Gene3D" id="1.20.1440.60">
    <property type="entry name" value="23S rRNA-intervening sequence"/>
    <property type="match status" value="1"/>
</dbReference>
<dbReference type="RefSeq" id="WP_155083605.1">
    <property type="nucleotide sequence ID" value="NZ_WMIA01000007.1"/>
</dbReference>
<gene>
    <name evidence="1" type="ORF">GGC33_07325</name>
</gene>
<dbReference type="NCBIfam" id="NF008911">
    <property type="entry name" value="PRK12275.1-2"/>
    <property type="match status" value="1"/>
</dbReference>
<dbReference type="InterPro" id="IPR036583">
    <property type="entry name" value="23S_rRNA_IVS_sf"/>
</dbReference>